<dbReference type="PANTHER" id="PTHR42732">
    <property type="entry name" value="BETA-GALACTOSIDASE"/>
    <property type="match status" value="1"/>
</dbReference>
<dbReference type="Gene3D" id="3.20.20.80">
    <property type="entry name" value="Glycosidases"/>
    <property type="match status" value="1"/>
</dbReference>
<feature type="domain" description="Glycoside hydrolase family 2 catalytic" evidence="6">
    <location>
        <begin position="314"/>
        <end position="616"/>
    </location>
</feature>
<dbReference type="Pfam" id="PF16355">
    <property type="entry name" value="DUF4982"/>
    <property type="match status" value="1"/>
</dbReference>
<reference evidence="10 11" key="1">
    <citation type="submission" date="2016-07" db="EMBL/GenBank/DDBJ databases">
        <title>Genome analysis of Sphingobacterium siyangense T12B17.</title>
        <authorList>
            <person name="Xu D."/>
            <person name="Su Y."/>
            <person name="Zheng S."/>
        </authorList>
    </citation>
    <scope>NUCLEOTIDE SEQUENCE [LARGE SCALE GENOMIC DNA]</scope>
    <source>
        <strain evidence="10 11">T12B17</strain>
    </source>
</reference>
<name>A0A420FI31_9SPHI</name>
<dbReference type="InterPro" id="IPR017853">
    <property type="entry name" value="GH"/>
</dbReference>
<feature type="domain" description="Glycoside hydrolase family 2 immunoglobulin-like beta-sandwich" evidence="5">
    <location>
        <begin position="200"/>
        <end position="306"/>
    </location>
</feature>
<feature type="domain" description="Glycosyl hydrolases family 2 sugar binding" evidence="7">
    <location>
        <begin position="79"/>
        <end position="183"/>
    </location>
</feature>
<dbReference type="InterPro" id="IPR013783">
    <property type="entry name" value="Ig-like_fold"/>
</dbReference>
<dbReference type="PANTHER" id="PTHR42732:SF1">
    <property type="entry name" value="BETA-MANNOSIDASE"/>
    <property type="match status" value="1"/>
</dbReference>
<dbReference type="RefSeq" id="WP_183043999.1">
    <property type="nucleotide sequence ID" value="NZ_MCAQ01000027.1"/>
</dbReference>
<dbReference type="AlphaFoldDB" id="A0A420FI31"/>
<keyword evidence="4" id="KW-0732">Signal</keyword>
<evidence type="ECO:0000313" key="10">
    <source>
        <dbReference type="EMBL" id="RKF32581.1"/>
    </source>
</evidence>
<dbReference type="SUPFAM" id="SSF49303">
    <property type="entry name" value="beta-Galactosidase/glucuronidase domain"/>
    <property type="match status" value="1"/>
</dbReference>
<dbReference type="GO" id="GO:0005975">
    <property type="term" value="P:carbohydrate metabolic process"/>
    <property type="evidence" value="ECO:0007669"/>
    <property type="project" value="InterPro"/>
</dbReference>
<dbReference type="Pfam" id="PF02836">
    <property type="entry name" value="Glyco_hydro_2_C"/>
    <property type="match status" value="1"/>
</dbReference>
<comment type="caution">
    <text evidence="10">The sequence shown here is derived from an EMBL/GenBank/DDBJ whole genome shotgun (WGS) entry which is preliminary data.</text>
</comment>
<evidence type="ECO:0000259" key="6">
    <source>
        <dbReference type="Pfam" id="PF02836"/>
    </source>
</evidence>
<dbReference type="InterPro" id="IPR032311">
    <property type="entry name" value="DUF4982"/>
</dbReference>
<dbReference type="GO" id="GO:0004553">
    <property type="term" value="F:hydrolase activity, hydrolyzing O-glycosyl compounds"/>
    <property type="evidence" value="ECO:0007669"/>
    <property type="project" value="InterPro"/>
</dbReference>
<dbReference type="Pfam" id="PF11721">
    <property type="entry name" value="Malectin"/>
    <property type="match status" value="1"/>
</dbReference>
<dbReference type="Gene3D" id="2.60.40.10">
    <property type="entry name" value="Immunoglobulins"/>
    <property type="match status" value="2"/>
</dbReference>
<feature type="domain" description="Malectin" evidence="8">
    <location>
        <begin position="726"/>
        <end position="887"/>
    </location>
</feature>
<evidence type="ECO:0000256" key="3">
    <source>
        <dbReference type="ARBA" id="ARBA00023295"/>
    </source>
</evidence>
<evidence type="ECO:0000259" key="9">
    <source>
        <dbReference type="Pfam" id="PF16355"/>
    </source>
</evidence>
<proteinExistence type="inferred from homology"/>
<evidence type="ECO:0000259" key="7">
    <source>
        <dbReference type="Pfam" id="PF02837"/>
    </source>
</evidence>
<dbReference type="SUPFAM" id="SSF49785">
    <property type="entry name" value="Galactose-binding domain-like"/>
    <property type="match status" value="1"/>
</dbReference>
<dbReference type="Proteomes" id="UP000286402">
    <property type="component" value="Unassembled WGS sequence"/>
</dbReference>
<dbReference type="PRINTS" id="PR00132">
    <property type="entry name" value="GLHYDRLASE2"/>
</dbReference>
<organism evidence="10 11">
    <name type="scientific">Sphingobacterium siyangense</name>
    <dbReference type="NCBI Taxonomy" id="459529"/>
    <lineage>
        <taxon>Bacteria</taxon>
        <taxon>Pseudomonadati</taxon>
        <taxon>Bacteroidota</taxon>
        <taxon>Sphingobacteriia</taxon>
        <taxon>Sphingobacteriales</taxon>
        <taxon>Sphingobacteriaceae</taxon>
        <taxon>Sphingobacterium</taxon>
    </lineage>
</organism>
<evidence type="ECO:0000259" key="8">
    <source>
        <dbReference type="Pfam" id="PF11721"/>
    </source>
</evidence>
<keyword evidence="2" id="KW-0378">Hydrolase</keyword>
<dbReference type="Pfam" id="PF00703">
    <property type="entry name" value="Glyco_hydro_2"/>
    <property type="match status" value="1"/>
</dbReference>
<dbReference type="InterPro" id="IPR036156">
    <property type="entry name" value="Beta-gal/glucu_dom_sf"/>
</dbReference>
<feature type="domain" description="DUF4982" evidence="9">
    <location>
        <begin position="650"/>
        <end position="699"/>
    </location>
</feature>
<sequence length="911" mass="103980">MNIIFKQLINLGCIACLFFSSSVHAQTVLDGRVSVDFSSNWKFRKEEASTDRIVKQKQREEIVDLPHTWNIADVMDDKPGYYRGATQYHNILYWKTAWQNKRIVLHVGAANQEATVFVNGKQVKAHIGGYTAFNVDITDYLNRRVNGKNTIVIQVTNRFNQDIAPLSGDFTFLGGIYRKVSLLLLDQIHFADPVYGSSGLRVNAKIDSSENATINLDGAIQNASASQQAIVIETTLMDADGVAVKKVQQKENLKPHSQHNFQLNIAEIEQPRLWSPDLPYLYRLITRIYDSNGRQLDHLDNSVGFRWFSFHPEKGFFLNGKPLKLVGASRHQDFKGMGNAVPDTLQIQDLVKLKAMGGNFLRVAHYPQDPAILKACDSLGLLASVEIPLVNEITESSTFAANSFQMQKEMIRQYFNHPSIIIWGYMNEIFLRPHFPKDKERQEKYFKSVVSLAEKLEALTRAEDTTRYTMIANHGNFDLYHRTGLTKVPMLVGWNLYPGWYGGKIADFGKQLEHIHQQLPEKPLLVTEYGADADYRIHSDKPVRFDKSIEYAIRYHQGYLNDILRKAFVAGGVAWNLSDFNSETREESMPHINTKGLLTWDRKAKDSYFLYQAYLKKAPFVKIGGTFGKKWAVRTEPDRALIGSGWLKLPIFSNADSVELLLDGISLGVSKPVDRMILWPVNLSRGLHTVKAQAFHNGKLSSVDEMVMDCEVLPYDLKKDKDWQELRINVGDNREYIDSMENRWFPDQPYERGSWGYLKGEKYRLKNTGRENLGTDVNIRGTGDDPLFQTQLQGLESYRFDLPNGNYEVELFFAELDGPNDKENLLYDLEQREKKQEKKGIDRVFDIRIGGHALAADLNVLREAGAFRGLRRKFQVKVHDDGNLVISFIPKKGEPILNAIRLKKINQSVNP</sequence>
<evidence type="ECO:0000259" key="5">
    <source>
        <dbReference type="Pfam" id="PF00703"/>
    </source>
</evidence>
<dbReference type="InterPro" id="IPR006102">
    <property type="entry name" value="Ig-like_GH2"/>
</dbReference>
<evidence type="ECO:0000313" key="11">
    <source>
        <dbReference type="Proteomes" id="UP000286402"/>
    </source>
</evidence>
<feature type="signal peptide" evidence="4">
    <location>
        <begin position="1"/>
        <end position="25"/>
    </location>
</feature>
<evidence type="ECO:0008006" key="12">
    <source>
        <dbReference type="Google" id="ProtNLM"/>
    </source>
</evidence>
<dbReference type="Pfam" id="PF02837">
    <property type="entry name" value="Glyco_hydro_2_N"/>
    <property type="match status" value="1"/>
</dbReference>
<dbReference type="InterPro" id="IPR006101">
    <property type="entry name" value="Glyco_hydro_2"/>
</dbReference>
<dbReference type="InterPro" id="IPR006103">
    <property type="entry name" value="Glyco_hydro_2_cat"/>
</dbReference>
<dbReference type="InterPro" id="IPR051913">
    <property type="entry name" value="GH2_Domain-Containing"/>
</dbReference>
<evidence type="ECO:0000256" key="1">
    <source>
        <dbReference type="ARBA" id="ARBA00007401"/>
    </source>
</evidence>
<dbReference type="InterPro" id="IPR008979">
    <property type="entry name" value="Galactose-bd-like_sf"/>
</dbReference>
<dbReference type="Gene3D" id="2.60.120.260">
    <property type="entry name" value="Galactose-binding domain-like"/>
    <property type="match status" value="1"/>
</dbReference>
<feature type="chain" id="PRO_5019372221" description="Beta-galactosidase" evidence="4">
    <location>
        <begin position="26"/>
        <end position="911"/>
    </location>
</feature>
<dbReference type="Gene3D" id="2.60.120.430">
    <property type="entry name" value="Galactose-binding lectin"/>
    <property type="match status" value="1"/>
</dbReference>
<accession>A0A420FI31</accession>
<evidence type="ECO:0000256" key="2">
    <source>
        <dbReference type="ARBA" id="ARBA00022801"/>
    </source>
</evidence>
<protein>
    <recommendedName>
        <fullName evidence="12">Beta-galactosidase</fullName>
    </recommendedName>
</protein>
<dbReference type="EMBL" id="MCAQ01000027">
    <property type="protein sequence ID" value="RKF32581.1"/>
    <property type="molecule type" value="Genomic_DNA"/>
</dbReference>
<comment type="similarity">
    <text evidence="1">Belongs to the glycosyl hydrolase 2 family.</text>
</comment>
<dbReference type="InterPro" id="IPR021720">
    <property type="entry name" value="Malectin_dom"/>
</dbReference>
<dbReference type="InterPro" id="IPR006104">
    <property type="entry name" value="Glyco_hydro_2_N"/>
</dbReference>
<keyword evidence="11" id="KW-1185">Reference proteome</keyword>
<evidence type="ECO:0000256" key="4">
    <source>
        <dbReference type="SAM" id="SignalP"/>
    </source>
</evidence>
<gene>
    <name evidence="10" type="ORF">BCY89_15550</name>
</gene>
<keyword evidence="3" id="KW-0326">Glycosidase</keyword>
<dbReference type="SUPFAM" id="SSF51445">
    <property type="entry name" value="(Trans)glycosidases"/>
    <property type="match status" value="1"/>
</dbReference>